<sequence>MDQRCVSVPMISLPGGADDENDVDGVPTIAISITDADSPPRIAVTGPSMSTENVCTPSPPQGMVSSGSSQSSMSSLQCVEPLRCKIFKHAEGSLACDRCGGTIVGRMVSTMGMQWHPACMVILLVCLRPPSSLKARARPPYAHAWPSSLRTCAHPSCVLTFALPAHPFSLGTRAHPPCALTPILPIA</sequence>
<evidence type="ECO:0000313" key="3">
    <source>
        <dbReference type="Proteomes" id="UP000287166"/>
    </source>
</evidence>
<evidence type="ECO:0008006" key="4">
    <source>
        <dbReference type="Google" id="ProtNLM"/>
    </source>
</evidence>
<dbReference type="Gene3D" id="2.10.110.10">
    <property type="entry name" value="Cysteine Rich Protein"/>
    <property type="match status" value="1"/>
</dbReference>
<dbReference type="Proteomes" id="UP000287166">
    <property type="component" value="Unassembled WGS sequence"/>
</dbReference>
<dbReference type="RefSeq" id="XP_027616847.1">
    <property type="nucleotide sequence ID" value="XM_027761046.1"/>
</dbReference>
<organism evidence="2 3">
    <name type="scientific">Sparassis crispa</name>
    <dbReference type="NCBI Taxonomy" id="139825"/>
    <lineage>
        <taxon>Eukaryota</taxon>
        <taxon>Fungi</taxon>
        <taxon>Dikarya</taxon>
        <taxon>Basidiomycota</taxon>
        <taxon>Agaricomycotina</taxon>
        <taxon>Agaricomycetes</taxon>
        <taxon>Polyporales</taxon>
        <taxon>Sparassidaceae</taxon>
        <taxon>Sparassis</taxon>
    </lineage>
</organism>
<evidence type="ECO:0000256" key="1">
    <source>
        <dbReference type="SAM" id="MobiDB-lite"/>
    </source>
</evidence>
<dbReference type="EMBL" id="BFAD01000008">
    <property type="protein sequence ID" value="GBE85934.1"/>
    <property type="molecule type" value="Genomic_DNA"/>
</dbReference>
<dbReference type="AlphaFoldDB" id="A0A401GVZ4"/>
<feature type="compositionally biased region" description="Low complexity" evidence="1">
    <location>
        <begin position="61"/>
        <end position="70"/>
    </location>
</feature>
<dbReference type="InParanoid" id="A0A401GVZ4"/>
<proteinExistence type="predicted"/>
<gene>
    <name evidence="2" type="ORF">SCP_0804580</name>
</gene>
<reference evidence="2 3" key="1">
    <citation type="journal article" date="2018" name="Sci. Rep.">
        <title>Genome sequence of the cauliflower mushroom Sparassis crispa (Hanabiratake) and its association with beneficial usage.</title>
        <authorList>
            <person name="Kiyama R."/>
            <person name="Furutani Y."/>
            <person name="Kawaguchi K."/>
            <person name="Nakanishi T."/>
        </authorList>
    </citation>
    <scope>NUCLEOTIDE SEQUENCE [LARGE SCALE GENOMIC DNA]</scope>
</reference>
<comment type="caution">
    <text evidence="2">The sequence shown here is derived from an EMBL/GenBank/DDBJ whole genome shotgun (WGS) entry which is preliminary data.</text>
</comment>
<name>A0A401GVZ4_9APHY</name>
<accession>A0A401GVZ4</accession>
<protein>
    <recommendedName>
        <fullName evidence="4">LIM zinc-binding domain-containing protein</fullName>
    </recommendedName>
</protein>
<feature type="region of interest" description="Disordered" evidence="1">
    <location>
        <begin position="47"/>
        <end position="70"/>
    </location>
</feature>
<dbReference type="GeneID" id="38782851"/>
<feature type="compositionally biased region" description="Polar residues" evidence="1">
    <location>
        <begin position="47"/>
        <end position="56"/>
    </location>
</feature>
<dbReference type="SUPFAM" id="SSF57716">
    <property type="entry name" value="Glucocorticoid receptor-like (DNA-binding domain)"/>
    <property type="match status" value="1"/>
</dbReference>
<evidence type="ECO:0000313" key="2">
    <source>
        <dbReference type="EMBL" id="GBE85934.1"/>
    </source>
</evidence>
<keyword evidence="3" id="KW-1185">Reference proteome</keyword>